<keyword evidence="1" id="KW-0472">Membrane</keyword>
<evidence type="ECO:0000313" key="3">
    <source>
        <dbReference type="Proteomes" id="UP000193228"/>
    </source>
</evidence>
<keyword evidence="3" id="KW-1185">Reference proteome</keyword>
<dbReference type="Proteomes" id="UP000193228">
    <property type="component" value="Unassembled WGS sequence"/>
</dbReference>
<dbReference type="AlphaFoldDB" id="A0A1X7I5N8"/>
<organism evidence="2 3">
    <name type="scientific">Paraburkholderia susongensis</name>
    <dbReference type="NCBI Taxonomy" id="1515439"/>
    <lineage>
        <taxon>Bacteria</taxon>
        <taxon>Pseudomonadati</taxon>
        <taxon>Pseudomonadota</taxon>
        <taxon>Betaproteobacteria</taxon>
        <taxon>Burkholderiales</taxon>
        <taxon>Burkholderiaceae</taxon>
        <taxon>Paraburkholderia</taxon>
    </lineage>
</organism>
<dbReference type="EMBL" id="FXAT01000001">
    <property type="protein sequence ID" value="SMG09783.1"/>
    <property type="molecule type" value="Genomic_DNA"/>
</dbReference>
<accession>A0A1X7I5N8</accession>
<name>A0A1X7I5N8_9BURK</name>
<keyword evidence="1" id="KW-1133">Transmembrane helix</keyword>
<gene>
    <name evidence="2" type="ORF">SAMN06265784_101344</name>
</gene>
<keyword evidence="1" id="KW-0812">Transmembrane</keyword>
<feature type="transmembrane region" description="Helical" evidence="1">
    <location>
        <begin position="24"/>
        <end position="44"/>
    </location>
</feature>
<protein>
    <submittedName>
        <fullName evidence="2">Uncharacterized protein</fullName>
    </submittedName>
</protein>
<dbReference type="RefSeq" id="WP_085480531.1">
    <property type="nucleotide sequence ID" value="NZ_FXAT01000001.1"/>
</dbReference>
<evidence type="ECO:0000256" key="1">
    <source>
        <dbReference type="SAM" id="Phobius"/>
    </source>
</evidence>
<reference evidence="3" key="1">
    <citation type="submission" date="2017-04" db="EMBL/GenBank/DDBJ databases">
        <authorList>
            <person name="Varghese N."/>
            <person name="Submissions S."/>
        </authorList>
    </citation>
    <scope>NUCLEOTIDE SEQUENCE [LARGE SCALE GENOMIC DNA]</scope>
    <source>
        <strain evidence="3">LMG 29540</strain>
    </source>
</reference>
<evidence type="ECO:0000313" key="2">
    <source>
        <dbReference type="EMBL" id="SMG09783.1"/>
    </source>
</evidence>
<dbReference type="OrthoDB" id="9111376at2"/>
<proteinExistence type="predicted"/>
<sequence>MKTRMQFCPVCQKQTSHTYQPVSWLWFIFWLIVFFPVALIYLVIAIPRENRTAQCTVDHEALRMARENEQLRSMVLAMQMNSGRVEPPPRGTGFMK</sequence>